<dbReference type="EMBL" id="MKKU01000391">
    <property type="protein sequence ID" value="RNF13770.1"/>
    <property type="molecule type" value="Genomic_DNA"/>
</dbReference>
<protein>
    <submittedName>
        <fullName evidence="4">Group II trans-sialidase superfamily</fullName>
    </submittedName>
</protein>
<feature type="domain" description="Sialidase" evidence="2">
    <location>
        <begin position="19"/>
        <end position="244"/>
    </location>
</feature>
<dbReference type="PANTHER" id="PTHR10628:SF30">
    <property type="entry name" value="EXO-ALPHA-SIALIDASE"/>
    <property type="match status" value="1"/>
</dbReference>
<dbReference type="InterPro" id="IPR011040">
    <property type="entry name" value="Sialidase"/>
</dbReference>
<dbReference type="RefSeq" id="XP_029226921.1">
    <property type="nucleotide sequence ID" value="XM_029372963.1"/>
</dbReference>
<dbReference type="GO" id="GO:0005737">
    <property type="term" value="C:cytoplasm"/>
    <property type="evidence" value="ECO:0007669"/>
    <property type="project" value="TreeGrafter"/>
</dbReference>
<accession>A0A422P7R5</accession>
<dbReference type="GO" id="GO:0009313">
    <property type="term" value="P:oligosaccharide catabolic process"/>
    <property type="evidence" value="ECO:0007669"/>
    <property type="project" value="TreeGrafter"/>
</dbReference>
<keyword evidence="5" id="KW-1185">Reference proteome</keyword>
<dbReference type="GO" id="GO:0006689">
    <property type="term" value="P:ganglioside catabolic process"/>
    <property type="evidence" value="ECO:0007669"/>
    <property type="project" value="TreeGrafter"/>
</dbReference>
<organism evidence="4 5">
    <name type="scientific">Trypanosoma conorhini</name>
    <dbReference type="NCBI Taxonomy" id="83891"/>
    <lineage>
        <taxon>Eukaryota</taxon>
        <taxon>Discoba</taxon>
        <taxon>Euglenozoa</taxon>
        <taxon>Kinetoplastea</taxon>
        <taxon>Metakinetoplastina</taxon>
        <taxon>Trypanosomatida</taxon>
        <taxon>Trypanosomatidae</taxon>
        <taxon>Trypanosoma</taxon>
    </lineage>
</organism>
<dbReference type="GeneID" id="40319685"/>
<evidence type="ECO:0000313" key="4">
    <source>
        <dbReference type="EMBL" id="RNF13770.1"/>
    </source>
</evidence>
<dbReference type="Pfam" id="PF13859">
    <property type="entry name" value="BNR_3"/>
    <property type="match status" value="1"/>
</dbReference>
<evidence type="ECO:0000256" key="1">
    <source>
        <dbReference type="ARBA" id="ARBA00022737"/>
    </source>
</evidence>
<sequence length="368" mass="39570">MEYNQTASKWLPSFPGFDLLVGEATQGGQIQWAPPISLVQKLMPFAVKLELGGLFGAGGSGVVMASGAPVFPVFGWKRTGDAGAVSMLLYSTDDGQTWALSAGMLPAGCASSLLAEWEAGQLLMIADCVFSRRVFESRDMGATWTESVSTLSRVQGDFGSNPLQRPRRVTSLTTATIAGTRVMLYTQKNYPLGEAEAEAKDLFLWATDNNRTFRVGPISMDADGNITLSSALLYSNDKLHFLQERGSGTTNVSLILSPLAEELKTITSVLGTWAELDSAFSKSSVPTAGLVGFLSDASSDATWDDAYRCLNAVVTNGKKVDNGFEFTGAGSYAFWPVNMWQYGNVYGFVNYEFTLVATVTIHQAPRGS</sequence>
<dbReference type="InterPro" id="IPR036278">
    <property type="entry name" value="Sialidase_sf"/>
</dbReference>
<dbReference type="Proteomes" id="UP000284403">
    <property type="component" value="Unassembled WGS sequence"/>
</dbReference>
<dbReference type="Gene3D" id="2.60.120.200">
    <property type="match status" value="1"/>
</dbReference>
<dbReference type="GO" id="GO:0004308">
    <property type="term" value="F:exo-alpha-sialidase activity"/>
    <property type="evidence" value="ECO:0007669"/>
    <property type="project" value="InterPro"/>
</dbReference>
<gene>
    <name evidence="4" type="ORF">Tco025E_06074</name>
</gene>
<dbReference type="SUPFAM" id="SSF50939">
    <property type="entry name" value="Sialidases"/>
    <property type="match status" value="1"/>
</dbReference>
<dbReference type="InterPro" id="IPR013320">
    <property type="entry name" value="ConA-like_dom_sf"/>
</dbReference>
<evidence type="ECO:0000313" key="5">
    <source>
        <dbReference type="Proteomes" id="UP000284403"/>
    </source>
</evidence>
<dbReference type="InterPro" id="IPR008377">
    <property type="entry name" value="Sialidase_trypan"/>
</dbReference>
<dbReference type="PANTHER" id="PTHR10628">
    <property type="entry name" value="SIALIDASE"/>
    <property type="match status" value="1"/>
</dbReference>
<dbReference type="OrthoDB" id="10453091at2759"/>
<comment type="caution">
    <text evidence="4">The sequence shown here is derived from an EMBL/GenBank/DDBJ whole genome shotgun (WGS) entry which is preliminary data.</text>
</comment>
<dbReference type="CDD" id="cd15482">
    <property type="entry name" value="Sialidase_non-viral"/>
    <property type="match status" value="1"/>
</dbReference>
<keyword evidence="1" id="KW-0677">Repeat</keyword>
<dbReference type="Pfam" id="PF22925">
    <property type="entry name" value="TS_C"/>
    <property type="match status" value="1"/>
</dbReference>
<reference evidence="4 5" key="1">
    <citation type="journal article" date="2018" name="BMC Genomics">
        <title>Genomic comparison of Trypanosoma conorhini and Trypanosoma rangeli to Trypanosoma cruzi strains of high and low virulence.</title>
        <authorList>
            <person name="Bradwell K.R."/>
            <person name="Koparde V.N."/>
            <person name="Matveyev A.V."/>
            <person name="Serrano M.G."/>
            <person name="Alves J.M."/>
            <person name="Parikh H."/>
            <person name="Huang B."/>
            <person name="Lee V."/>
            <person name="Espinosa-Alvarez O."/>
            <person name="Ortiz P.A."/>
            <person name="Costa-Martins A.G."/>
            <person name="Teixeira M.M."/>
            <person name="Buck G.A."/>
        </authorList>
    </citation>
    <scope>NUCLEOTIDE SEQUENCE [LARGE SCALE GENOMIC DNA]</scope>
    <source>
        <strain evidence="4 5">025E</strain>
    </source>
</reference>
<proteinExistence type="predicted"/>
<dbReference type="InterPro" id="IPR026856">
    <property type="entry name" value="Sialidase_fam"/>
</dbReference>
<dbReference type="GO" id="GO:0016020">
    <property type="term" value="C:membrane"/>
    <property type="evidence" value="ECO:0007669"/>
    <property type="project" value="TreeGrafter"/>
</dbReference>
<dbReference type="Gene3D" id="2.120.10.10">
    <property type="match status" value="1"/>
</dbReference>
<dbReference type="InterPro" id="IPR055239">
    <property type="entry name" value="TS_C"/>
</dbReference>
<name>A0A422P7R5_9TRYP</name>
<dbReference type="PRINTS" id="PR01803">
    <property type="entry name" value="TCSIALIDASE"/>
</dbReference>
<dbReference type="AlphaFoldDB" id="A0A422P7R5"/>
<evidence type="ECO:0000259" key="3">
    <source>
        <dbReference type="Pfam" id="PF22925"/>
    </source>
</evidence>
<evidence type="ECO:0000259" key="2">
    <source>
        <dbReference type="Pfam" id="PF13859"/>
    </source>
</evidence>
<feature type="non-terminal residue" evidence="4">
    <location>
        <position position="368"/>
    </location>
</feature>
<dbReference type="SUPFAM" id="SSF49899">
    <property type="entry name" value="Concanavalin A-like lectins/glucanases"/>
    <property type="match status" value="1"/>
</dbReference>
<feature type="domain" description="Trans-sialidase C-terminal" evidence="3">
    <location>
        <begin position="286"/>
        <end position="367"/>
    </location>
</feature>